<evidence type="ECO:0000313" key="1">
    <source>
        <dbReference type="EMBL" id="MBN7814229.1"/>
    </source>
</evidence>
<proteinExistence type="predicted"/>
<sequence length="180" mass="20632">MSTCKFCGSSQLVPFSAEERMFGLGTEFTYSECQECYSLQLEDIPQDLAKYYSGEYYSFTGLTYSASLKNIIKQLRMKVFLTSGWKVFQPSYGAWLLKLNLSYSDRIADVGCGNGQLLYELSVSGFKDLHGFDPFMEQTKQINSALKLWKKSIEEAEMKFDVIMMHQISFEHMEDPALKS</sequence>
<evidence type="ECO:0000313" key="2">
    <source>
        <dbReference type="Proteomes" id="UP000664480"/>
    </source>
</evidence>
<dbReference type="SUPFAM" id="SSF53335">
    <property type="entry name" value="S-adenosyl-L-methionine-dependent methyltransferases"/>
    <property type="match status" value="1"/>
</dbReference>
<gene>
    <name evidence="1" type="ORF">J0A69_02260</name>
</gene>
<protein>
    <submittedName>
        <fullName evidence="1">Class I SAM-dependent methyltransferase</fullName>
    </submittedName>
</protein>
<reference evidence="1 2" key="1">
    <citation type="submission" date="2021-03" db="EMBL/GenBank/DDBJ databases">
        <title>novel species isolated from a fishpond in China.</title>
        <authorList>
            <person name="Lu H."/>
            <person name="Cai Z."/>
        </authorList>
    </citation>
    <scope>NUCLEOTIDE SEQUENCE [LARGE SCALE GENOMIC DNA]</scope>
    <source>
        <strain evidence="1 2">YJ13C</strain>
    </source>
</reference>
<name>A0ABS3CCG5_9BACT</name>
<keyword evidence="1" id="KW-0489">Methyltransferase</keyword>
<dbReference type="GO" id="GO:0032259">
    <property type="term" value="P:methylation"/>
    <property type="evidence" value="ECO:0007669"/>
    <property type="project" value="UniProtKB-KW"/>
</dbReference>
<organism evidence="1 2">
    <name type="scientific">Algoriphagus pacificus</name>
    <dbReference type="NCBI Taxonomy" id="2811234"/>
    <lineage>
        <taxon>Bacteria</taxon>
        <taxon>Pseudomonadati</taxon>
        <taxon>Bacteroidota</taxon>
        <taxon>Cytophagia</taxon>
        <taxon>Cytophagales</taxon>
        <taxon>Cyclobacteriaceae</taxon>
        <taxon>Algoriphagus</taxon>
    </lineage>
</organism>
<keyword evidence="1" id="KW-0808">Transferase</keyword>
<accession>A0ABS3CCG5</accession>
<dbReference type="Proteomes" id="UP000664480">
    <property type="component" value="Unassembled WGS sequence"/>
</dbReference>
<dbReference type="RefSeq" id="WP_206584885.1">
    <property type="nucleotide sequence ID" value="NZ_JAFKCU010000001.1"/>
</dbReference>
<comment type="caution">
    <text evidence="1">The sequence shown here is derived from an EMBL/GenBank/DDBJ whole genome shotgun (WGS) entry which is preliminary data.</text>
</comment>
<dbReference type="CDD" id="cd02440">
    <property type="entry name" value="AdoMet_MTases"/>
    <property type="match status" value="1"/>
</dbReference>
<dbReference type="InterPro" id="IPR029063">
    <property type="entry name" value="SAM-dependent_MTases_sf"/>
</dbReference>
<dbReference type="GO" id="GO:0008168">
    <property type="term" value="F:methyltransferase activity"/>
    <property type="evidence" value="ECO:0007669"/>
    <property type="project" value="UniProtKB-KW"/>
</dbReference>
<dbReference type="Gene3D" id="3.40.50.150">
    <property type="entry name" value="Vaccinia Virus protein VP39"/>
    <property type="match status" value="1"/>
</dbReference>
<dbReference type="EMBL" id="JAFKCU010000001">
    <property type="protein sequence ID" value="MBN7814229.1"/>
    <property type="molecule type" value="Genomic_DNA"/>
</dbReference>
<dbReference type="Pfam" id="PF13489">
    <property type="entry name" value="Methyltransf_23"/>
    <property type="match status" value="1"/>
</dbReference>
<keyword evidence="2" id="KW-1185">Reference proteome</keyword>